<accession>A0ABT3L5I2</accession>
<dbReference type="SUPFAM" id="SSF47598">
    <property type="entry name" value="Ribbon-helix-helix"/>
    <property type="match status" value="1"/>
</dbReference>
<comment type="caution">
    <text evidence="1">The sequence shown here is derived from an EMBL/GenBank/DDBJ whole genome shotgun (WGS) entry which is preliminary data.</text>
</comment>
<sequence>MQDKQKVTLYLPPNLHRRLKVQAAIEVESMSAMVEKAIAFYLQNPEVVEDVEASQGKTHRVYSCPECHSPLVKRDGEMVALDQPPAVLAEEMPQEMGQEINPELNPEIEIPVEQVREVVGFRSDSHGEETLVPC</sequence>
<dbReference type="InterPro" id="IPR010985">
    <property type="entry name" value="Ribbon_hlx_hlx"/>
</dbReference>
<gene>
    <name evidence="1" type="ORF">K4A83_10780</name>
</gene>
<dbReference type="RefSeq" id="WP_265264547.1">
    <property type="nucleotide sequence ID" value="NZ_JAIHOM010000045.1"/>
</dbReference>
<dbReference type="InterPro" id="IPR013321">
    <property type="entry name" value="Arc_rbn_hlx_hlx"/>
</dbReference>
<name>A0ABT3L5I2_9CYAN</name>
<evidence type="ECO:0000313" key="2">
    <source>
        <dbReference type="Proteomes" id="UP001526426"/>
    </source>
</evidence>
<dbReference type="Proteomes" id="UP001526426">
    <property type="component" value="Unassembled WGS sequence"/>
</dbReference>
<evidence type="ECO:0000313" key="1">
    <source>
        <dbReference type="EMBL" id="MCW6036743.1"/>
    </source>
</evidence>
<dbReference type="Gene3D" id="1.10.1220.10">
    <property type="entry name" value="Met repressor-like"/>
    <property type="match status" value="1"/>
</dbReference>
<reference evidence="1 2" key="1">
    <citation type="submission" date="2021-08" db="EMBL/GenBank/DDBJ databases">
        <title>Draft genome sequence of Spirulina subsalsa with high tolerance to salinity and hype-accumulation of phycocyanin.</title>
        <authorList>
            <person name="Pei H."/>
            <person name="Jiang L."/>
        </authorList>
    </citation>
    <scope>NUCLEOTIDE SEQUENCE [LARGE SCALE GENOMIC DNA]</scope>
    <source>
        <strain evidence="1 2">FACHB-351</strain>
    </source>
</reference>
<proteinExistence type="predicted"/>
<organism evidence="1 2">
    <name type="scientific">Spirulina subsalsa FACHB-351</name>
    <dbReference type="NCBI Taxonomy" id="234711"/>
    <lineage>
        <taxon>Bacteria</taxon>
        <taxon>Bacillati</taxon>
        <taxon>Cyanobacteriota</taxon>
        <taxon>Cyanophyceae</taxon>
        <taxon>Spirulinales</taxon>
        <taxon>Spirulinaceae</taxon>
        <taxon>Spirulina</taxon>
    </lineage>
</organism>
<dbReference type="EMBL" id="JAIHOM010000045">
    <property type="protein sequence ID" value="MCW6036743.1"/>
    <property type="molecule type" value="Genomic_DNA"/>
</dbReference>
<protein>
    <submittedName>
        <fullName evidence="1">Ribbon-helix-helix domain-containing protein</fullName>
    </submittedName>
</protein>
<dbReference type="CDD" id="cd21631">
    <property type="entry name" value="RHH_CopG_NikR-like"/>
    <property type="match status" value="1"/>
</dbReference>
<keyword evidence="2" id="KW-1185">Reference proteome</keyword>